<comment type="caution">
    <text evidence="5">The sequence shown here is derived from an EMBL/GenBank/DDBJ whole genome shotgun (WGS) entry which is preliminary data.</text>
</comment>
<evidence type="ECO:0000259" key="3">
    <source>
        <dbReference type="Pfam" id="PF03572"/>
    </source>
</evidence>
<name>A0A8S9A3B4_SORMA</name>
<dbReference type="AlphaFoldDB" id="A0A8S9A3B4"/>
<dbReference type="EMBL" id="NMPR01000011">
    <property type="protein sequence ID" value="KAA8635520.1"/>
    <property type="molecule type" value="Genomic_DNA"/>
</dbReference>
<evidence type="ECO:0000256" key="2">
    <source>
        <dbReference type="SAM" id="SignalP"/>
    </source>
</evidence>
<gene>
    <name evidence="5" type="ORF">SMACR_09007</name>
</gene>
<dbReference type="SUPFAM" id="SSF52096">
    <property type="entry name" value="ClpP/crotonase"/>
    <property type="match status" value="1"/>
</dbReference>
<evidence type="ECO:0000256" key="1">
    <source>
        <dbReference type="SAM" id="MobiDB-lite"/>
    </source>
</evidence>
<protein>
    <recommendedName>
        <fullName evidence="7">Tail specific protease domain-containing protein</fullName>
    </recommendedName>
</protein>
<evidence type="ECO:0000259" key="4">
    <source>
        <dbReference type="Pfam" id="PF23658"/>
    </source>
</evidence>
<dbReference type="InterPro" id="IPR005151">
    <property type="entry name" value="Tail-specific_protease"/>
</dbReference>
<dbReference type="Proteomes" id="UP000433876">
    <property type="component" value="Unassembled WGS sequence"/>
</dbReference>
<dbReference type="PANTHER" id="PTHR37049">
    <property type="entry name" value="PEPTIDASE S41 FAMILY PROTEIN"/>
    <property type="match status" value="1"/>
</dbReference>
<dbReference type="PANTHER" id="PTHR37049:SF4">
    <property type="entry name" value="RHODANESE DOMAIN-CONTAINING PROTEIN"/>
    <property type="match status" value="1"/>
</dbReference>
<dbReference type="GO" id="GO:0006508">
    <property type="term" value="P:proteolysis"/>
    <property type="evidence" value="ECO:0007669"/>
    <property type="project" value="InterPro"/>
</dbReference>
<accession>A0A8S9A3B4</accession>
<dbReference type="Pfam" id="PF23658">
    <property type="entry name" value="PDZ_CPAF_rel"/>
    <property type="match status" value="1"/>
</dbReference>
<reference evidence="5 6" key="1">
    <citation type="submission" date="2017-07" db="EMBL/GenBank/DDBJ databases">
        <title>Genome sequence of the Sordaria macrospora wild type strain R19027.</title>
        <authorList>
            <person name="Nowrousian M."/>
            <person name="Teichert I."/>
            <person name="Kueck U."/>
        </authorList>
    </citation>
    <scope>NUCLEOTIDE SEQUENCE [LARGE SCALE GENOMIC DNA]</scope>
    <source>
        <strain evidence="5 6">R19027</strain>
        <tissue evidence="5">Mycelium</tissue>
    </source>
</reference>
<dbReference type="Pfam" id="PF03572">
    <property type="entry name" value="Peptidase_S41"/>
    <property type="match status" value="1"/>
</dbReference>
<dbReference type="InterPro" id="IPR029045">
    <property type="entry name" value="ClpP/crotonase-like_dom_sf"/>
</dbReference>
<evidence type="ECO:0000313" key="6">
    <source>
        <dbReference type="Proteomes" id="UP000433876"/>
    </source>
</evidence>
<feature type="domain" description="Tail specific protease" evidence="3">
    <location>
        <begin position="363"/>
        <end position="560"/>
    </location>
</feature>
<feature type="region of interest" description="Disordered" evidence="1">
    <location>
        <begin position="667"/>
        <end position="711"/>
    </location>
</feature>
<feature type="region of interest" description="Disordered" evidence="1">
    <location>
        <begin position="322"/>
        <end position="342"/>
    </location>
</feature>
<organism evidence="5 6">
    <name type="scientific">Sordaria macrospora</name>
    <dbReference type="NCBI Taxonomy" id="5147"/>
    <lineage>
        <taxon>Eukaryota</taxon>
        <taxon>Fungi</taxon>
        <taxon>Dikarya</taxon>
        <taxon>Ascomycota</taxon>
        <taxon>Pezizomycotina</taxon>
        <taxon>Sordariomycetes</taxon>
        <taxon>Sordariomycetidae</taxon>
        <taxon>Sordariales</taxon>
        <taxon>Sordariaceae</taxon>
        <taxon>Sordaria</taxon>
    </lineage>
</organism>
<feature type="chain" id="PRO_5035739979" description="Tail specific protease domain-containing protein" evidence="2">
    <location>
        <begin position="25"/>
        <end position="770"/>
    </location>
</feature>
<proteinExistence type="predicted"/>
<dbReference type="GO" id="GO:0008236">
    <property type="term" value="F:serine-type peptidase activity"/>
    <property type="evidence" value="ECO:0007669"/>
    <property type="project" value="InterPro"/>
</dbReference>
<sequence length="770" mass="85019">MHGPTTTFMMLFPILLSLVSAVAAQHISNTQSEVATGSACSQIAHSYESWSKNGGHGDFTNIPGQTAYGCLMSMPFDSERAVQFLDEYLKYLQFQSTLDSLKHPTPGYITPSIDLLKGFSKIRKKAETSIYKSQYEFDNDVKTLIHRANEGHLEIHLCSHQVFRFHRSPPLVSLSSDGLELPEIYTWNDARLLHSGFPSVSHLTEINGVDATYFLQAHLGITFEYHDPDTRYNHLFPFPGNQFTGFFMGGGWVSYQGLWPGDAQYSLKFSNGTTLNVSTAAIWPGTNGPMNYTDGETLLKAACIPGYEPSLMTFSDPNVLPPPRHIDGQGPPPSKEGVYPDPRVRDERDAIRGYYLDTLENDTAVLQISTFQHTGGIMFSQTTLDFLTRASRDDNKTKLILDLSGNNGGDVIPGFNMFKILFPDLPVRTATRFRATELVKLVGKVYSEVHKDVEERKEVPIDPPFVASVAVGPGQERVFGQWEELFGPEMAEGSGNMSNLLAHFDLDLASTTTDPIYGYGAFTFMTKDRRPFKAEDIAVITNGQCASTCALLISLLRRQASVRTLVFGGRPRYAPMQAVGGVKGGQYWSLGTVYRHVSKAIELATNATLAGRPVLTDEELETLKELGPVDPNPGAAGDGGFPLRMGWRGEGGVNFRDLYYLDEGEGEDVGDEAENANEKGDEARETKHSHERKKKEEGEGEGEGASKGTVPAQFIYEPAECRRFFTVEMMFRPAKMWEVAREVMFGDGECVKGSETGDGSGNAEGRKPKR</sequence>
<feature type="compositionally biased region" description="Basic and acidic residues" evidence="1">
    <location>
        <begin position="676"/>
        <end position="688"/>
    </location>
</feature>
<dbReference type="InterPro" id="IPR052766">
    <property type="entry name" value="S41A_metabolite_peptidase"/>
</dbReference>
<dbReference type="VEuPathDB" id="FungiDB:SMAC_09007"/>
<feature type="region of interest" description="Disordered" evidence="1">
    <location>
        <begin position="749"/>
        <end position="770"/>
    </location>
</feature>
<keyword evidence="2" id="KW-0732">Signal</keyword>
<feature type="signal peptide" evidence="2">
    <location>
        <begin position="1"/>
        <end position="24"/>
    </location>
</feature>
<evidence type="ECO:0008006" key="7">
    <source>
        <dbReference type="Google" id="ProtNLM"/>
    </source>
</evidence>
<dbReference type="Gene3D" id="3.90.226.10">
    <property type="entry name" value="2-enoyl-CoA Hydratase, Chain A, domain 1"/>
    <property type="match status" value="1"/>
</dbReference>
<feature type="domain" description="CPAF-like PDZ" evidence="4">
    <location>
        <begin position="165"/>
        <end position="285"/>
    </location>
</feature>
<evidence type="ECO:0000313" key="5">
    <source>
        <dbReference type="EMBL" id="KAA8635520.1"/>
    </source>
</evidence>
<dbReference type="InterPro" id="IPR056186">
    <property type="entry name" value="PDZ_CPAF-rel"/>
</dbReference>